<keyword evidence="5" id="KW-1185">Reference proteome</keyword>
<keyword evidence="3" id="KW-0884">PQQ biosynthesis</keyword>
<name>A0A1X0Y910_9BACT</name>
<dbReference type="STRING" id="1969733.B5V00_06005"/>
<accession>A0A1X0Y910</accession>
<protein>
    <submittedName>
        <fullName evidence="4">Pyrroloquinoline quinone biosynthesis protein PqqD</fullName>
    </submittedName>
</protein>
<proteinExistence type="predicted"/>
<dbReference type="AlphaFoldDB" id="A0A1X0Y910"/>
<dbReference type="Proteomes" id="UP000193136">
    <property type="component" value="Unassembled WGS sequence"/>
</dbReference>
<dbReference type="EMBL" id="NAAD01000005">
    <property type="protein sequence ID" value="ORJ61589.1"/>
    <property type="molecule type" value="Genomic_DNA"/>
</dbReference>
<dbReference type="InterPro" id="IPR008792">
    <property type="entry name" value="PQQD"/>
</dbReference>
<reference evidence="4 5" key="1">
    <citation type="submission" date="2017-03" db="EMBL/GenBank/DDBJ databases">
        <title>Genome sequence of Geothermobacter sp. EPR-M, Deep-Sea Iron Reducer.</title>
        <authorList>
            <person name="Tully B."/>
            <person name="Savalia P."/>
            <person name="Abuyen K."/>
            <person name="Baughan C."/>
            <person name="Romero E."/>
            <person name="Ronkowski C."/>
            <person name="Torres B."/>
            <person name="Tremblay J."/>
            <person name="Trujillo A."/>
            <person name="Tyler M."/>
            <person name="Perez-Rodriguez I."/>
            <person name="Amend J."/>
        </authorList>
    </citation>
    <scope>NUCLEOTIDE SEQUENCE [LARGE SCALE GENOMIC DNA]</scope>
    <source>
        <strain evidence="4 5">EPR-M</strain>
    </source>
</reference>
<dbReference type="InterPro" id="IPR041881">
    <property type="entry name" value="PqqD_sf"/>
</dbReference>
<dbReference type="UniPathway" id="UPA00539"/>
<dbReference type="GO" id="GO:0048038">
    <property type="term" value="F:quinone binding"/>
    <property type="evidence" value="ECO:0007669"/>
    <property type="project" value="InterPro"/>
</dbReference>
<dbReference type="OrthoDB" id="5402179at2"/>
<dbReference type="NCBIfam" id="TIGR03859">
    <property type="entry name" value="PQQ_PqqD"/>
    <property type="match status" value="1"/>
</dbReference>
<evidence type="ECO:0000256" key="1">
    <source>
        <dbReference type="ARBA" id="ARBA00004886"/>
    </source>
</evidence>
<evidence type="ECO:0000313" key="4">
    <source>
        <dbReference type="EMBL" id="ORJ61589.1"/>
    </source>
</evidence>
<comment type="pathway">
    <text evidence="1">Cofactor biosynthesis; pyrroloquinoline quinone biosynthesis.</text>
</comment>
<sequence>MEGAIVNRPQRHTAIVWRHETGRERELLAAQQQGEDISDGGTVILVHQGTMHQLNLLGGEIWLRCDGERSLEQIINELAGEYEVDRGELEQDVRDFVADLEQRGWLIDG</sequence>
<comment type="subunit">
    <text evidence="2">Monomer. Interacts with PqqE.</text>
</comment>
<evidence type="ECO:0000256" key="2">
    <source>
        <dbReference type="ARBA" id="ARBA00011741"/>
    </source>
</evidence>
<dbReference type="Pfam" id="PF05402">
    <property type="entry name" value="PqqD"/>
    <property type="match status" value="1"/>
</dbReference>
<dbReference type="Gene3D" id="1.10.10.1150">
    <property type="entry name" value="Coenzyme PQQ synthesis protein D (PqqD)"/>
    <property type="match status" value="1"/>
</dbReference>
<comment type="caution">
    <text evidence="4">The sequence shown here is derived from an EMBL/GenBank/DDBJ whole genome shotgun (WGS) entry which is preliminary data.</text>
</comment>
<dbReference type="GO" id="GO:0018189">
    <property type="term" value="P:pyrroloquinoline quinone biosynthetic process"/>
    <property type="evidence" value="ECO:0007669"/>
    <property type="project" value="UniProtKB-UniPathway"/>
</dbReference>
<evidence type="ECO:0000313" key="5">
    <source>
        <dbReference type="Proteomes" id="UP000193136"/>
    </source>
</evidence>
<organism evidence="4 5">
    <name type="scientific">Geothermobacter hydrogeniphilus</name>
    <dbReference type="NCBI Taxonomy" id="1969733"/>
    <lineage>
        <taxon>Bacteria</taxon>
        <taxon>Pseudomonadati</taxon>
        <taxon>Thermodesulfobacteriota</taxon>
        <taxon>Desulfuromonadia</taxon>
        <taxon>Desulfuromonadales</taxon>
        <taxon>Geothermobacteraceae</taxon>
        <taxon>Geothermobacter</taxon>
    </lineage>
</organism>
<dbReference type="InterPro" id="IPR022479">
    <property type="entry name" value="PqqD_bac"/>
</dbReference>
<evidence type="ECO:0000256" key="3">
    <source>
        <dbReference type="ARBA" id="ARBA00022905"/>
    </source>
</evidence>
<gene>
    <name evidence="4" type="ORF">B5V00_06005</name>
</gene>